<evidence type="ECO:0008006" key="4">
    <source>
        <dbReference type="Google" id="ProtNLM"/>
    </source>
</evidence>
<gene>
    <name evidence="2" type="ORF">K458DRAFT_149240</name>
</gene>
<feature type="region of interest" description="Disordered" evidence="1">
    <location>
        <begin position="402"/>
        <end position="438"/>
    </location>
</feature>
<sequence length="438" mass="49499">MNEHTNNPYKSIYIDVSFWPSHIYTNGDTIGGNVRVDPSSRPQRVTIAFKGGEKCSIMRGGGNDGTTYREKPEYFSSELELFASETKGANYDIVNFGIAKDNRVELPFEFRFPDTMETQQPLTKWLENERFESKPGGLLPPSYCSPGGFSSNAQIVEYYLEAKLYTESRHAPSLRVRQSVVFTPLPPPFPNPIPTIGRSHLNMHLQQQRQRGIWIRTHRLYPDYDPNEGFRDKMKHRWMRQKSAKPYTNFRIDAECPSIVTTGIPVLITLSITHLERSKGVPDPPPVFLRRVRVNVQSTIYTRIPHHSPFSEPRDIHDSHVYKTDLLDSSFTGEKGVLIYDGLPVITTEWPLHLAPPFKGYGLKLEHVIVVTVWGECAGEKIELQALHGKLTNVVALGHAGGDEGVNRRLEGEGREMLPPPTEEDVAPPPYQVLGKGS</sequence>
<feature type="compositionally biased region" description="Basic and acidic residues" evidence="1">
    <location>
        <begin position="402"/>
        <end position="416"/>
    </location>
</feature>
<dbReference type="Proteomes" id="UP000799291">
    <property type="component" value="Unassembled WGS sequence"/>
</dbReference>
<dbReference type="EMBL" id="MU005573">
    <property type="protein sequence ID" value="KAF2688562.1"/>
    <property type="molecule type" value="Genomic_DNA"/>
</dbReference>
<organism evidence="2 3">
    <name type="scientific">Lentithecium fluviatile CBS 122367</name>
    <dbReference type="NCBI Taxonomy" id="1168545"/>
    <lineage>
        <taxon>Eukaryota</taxon>
        <taxon>Fungi</taxon>
        <taxon>Dikarya</taxon>
        <taxon>Ascomycota</taxon>
        <taxon>Pezizomycotina</taxon>
        <taxon>Dothideomycetes</taxon>
        <taxon>Pleosporomycetidae</taxon>
        <taxon>Pleosporales</taxon>
        <taxon>Massarineae</taxon>
        <taxon>Lentitheciaceae</taxon>
        <taxon>Lentithecium</taxon>
    </lineage>
</organism>
<evidence type="ECO:0000313" key="3">
    <source>
        <dbReference type="Proteomes" id="UP000799291"/>
    </source>
</evidence>
<evidence type="ECO:0000313" key="2">
    <source>
        <dbReference type="EMBL" id="KAF2688562.1"/>
    </source>
</evidence>
<dbReference type="Gene3D" id="2.60.40.640">
    <property type="match status" value="1"/>
</dbReference>
<dbReference type="AlphaFoldDB" id="A0A6G1JDE6"/>
<dbReference type="OrthoDB" id="2333384at2759"/>
<protein>
    <recommendedName>
        <fullName evidence="4">Arrestin-like N-terminal domain-containing protein</fullName>
    </recommendedName>
</protein>
<reference evidence="2" key="1">
    <citation type="journal article" date="2020" name="Stud. Mycol.">
        <title>101 Dothideomycetes genomes: a test case for predicting lifestyles and emergence of pathogens.</title>
        <authorList>
            <person name="Haridas S."/>
            <person name="Albert R."/>
            <person name="Binder M."/>
            <person name="Bloem J."/>
            <person name="Labutti K."/>
            <person name="Salamov A."/>
            <person name="Andreopoulos B."/>
            <person name="Baker S."/>
            <person name="Barry K."/>
            <person name="Bills G."/>
            <person name="Bluhm B."/>
            <person name="Cannon C."/>
            <person name="Castanera R."/>
            <person name="Culley D."/>
            <person name="Daum C."/>
            <person name="Ezra D."/>
            <person name="Gonzalez J."/>
            <person name="Henrissat B."/>
            <person name="Kuo A."/>
            <person name="Liang C."/>
            <person name="Lipzen A."/>
            <person name="Lutzoni F."/>
            <person name="Magnuson J."/>
            <person name="Mondo S."/>
            <person name="Nolan M."/>
            <person name="Ohm R."/>
            <person name="Pangilinan J."/>
            <person name="Park H.-J."/>
            <person name="Ramirez L."/>
            <person name="Alfaro M."/>
            <person name="Sun H."/>
            <person name="Tritt A."/>
            <person name="Yoshinaga Y."/>
            <person name="Zwiers L.-H."/>
            <person name="Turgeon B."/>
            <person name="Goodwin S."/>
            <person name="Spatafora J."/>
            <person name="Crous P."/>
            <person name="Grigoriev I."/>
        </authorList>
    </citation>
    <scope>NUCLEOTIDE SEQUENCE</scope>
    <source>
        <strain evidence="2">CBS 122367</strain>
    </source>
</reference>
<accession>A0A6G1JDE6</accession>
<dbReference type="InterPro" id="IPR014752">
    <property type="entry name" value="Arrestin-like_C"/>
</dbReference>
<keyword evidence="3" id="KW-1185">Reference proteome</keyword>
<name>A0A6G1JDE6_9PLEO</name>
<proteinExistence type="predicted"/>
<evidence type="ECO:0000256" key="1">
    <source>
        <dbReference type="SAM" id="MobiDB-lite"/>
    </source>
</evidence>